<sequence>MILTKGRDQFIELDRHSLAITSLFTVRVGALQGHHFASFSTDGQSRCGPPKLIDLVEDQCVDCLDADNPDCWVVRVHSTLIQSLRLQRRLKREPELVDSPLSTEVSDDTLLCEPLANNGVEAPKTMIGRVNSACLSRNLKGVLKRKRDPRELFREEVISISNKQQEAKMKRR</sequence>
<protein>
    <submittedName>
        <fullName evidence="1">Uncharacterized protein</fullName>
    </submittedName>
</protein>
<dbReference type="OrthoDB" id="10072266at2759"/>
<dbReference type="Proteomes" id="UP000822476">
    <property type="component" value="Unassembled WGS sequence"/>
</dbReference>
<evidence type="ECO:0000313" key="1">
    <source>
        <dbReference type="EMBL" id="KAF7259636.1"/>
    </source>
</evidence>
<keyword evidence="2" id="KW-1185">Reference proteome</keyword>
<dbReference type="AlphaFoldDB" id="A0A8S9Z2B6"/>
<proteinExistence type="predicted"/>
<gene>
    <name evidence="1" type="ORF">EG68_03830</name>
</gene>
<accession>A0A8S9Z2B6</accession>
<name>A0A8S9Z2B6_9TREM</name>
<reference evidence="1" key="1">
    <citation type="submission" date="2019-07" db="EMBL/GenBank/DDBJ databases">
        <title>Annotation for the trematode Paragonimus miyazaki's.</title>
        <authorList>
            <person name="Choi Y.-J."/>
        </authorList>
    </citation>
    <scope>NUCLEOTIDE SEQUENCE</scope>
    <source>
        <strain evidence="1">Japan</strain>
    </source>
</reference>
<organism evidence="1 2">
    <name type="scientific">Paragonimus skrjabini miyazakii</name>
    <dbReference type="NCBI Taxonomy" id="59628"/>
    <lineage>
        <taxon>Eukaryota</taxon>
        <taxon>Metazoa</taxon>
        <taxon>Spiralia</taxon>
        <taxon>Lophotrochozoa</taxon>
        <taxon>Platyhelminthes</taxon>
        <taxon>Trematoda</taxon>
        <taxon>Digenea</taxon>
        <taxon>Plagiorchiida</taxon>
        <taxon>Troglotremata</taxon>
        <taxon>Troglotrematidae</taxon>
        <taxon>Paragonimus</taxon>
    </lineage>
</organism>
<evidence type="ECO:0000313" key="2">
    <source>
        <dbReference type="Proteomes" id="UP000822476"/>
    </source>
</evidence>
<comment type="caution">
    <text evidence="1">The sequence shown here is derived from an EMBL/GenBank/DDBJ whole genome shotgun (WGS) entry which is preliminary data.</text>
</comment>
<dbReference type="EMBL" id="JTDE01001106">
    <property type="protein sequence ID" value="KAF7259636.1"/>
    <property type="molecule type" value="Genomic_DNA"/>
</dbReference>